<proteinExistence type="predicted"/>
<protein>
    <submittedName>
        <fullName evidence="2">Uncharacterized protein</fullName>
    </submittedName>
</protein>
<feature type="region of interest" description="Disordered" evidence="1">
    <location>
        <begin position="84"/>
        <end position="113"/>
    </location>
</feature>
<evidence type="ECO:0000313" key="2">
    <source>
        <dbReference type="EMBL" id="CAI2374431.1"/>
    </source>
</evidence>
<dbReference type="EMBL" id="CAMPGE010015832">
    <property type="protein sequence ID" value="CAI2374431.1"/>
    <property type="molecule type" value="Genomic_DNA"/>
</dbReference>
<gene>
    <name evidence="2" type="ORF">ECRASSUSDP1_LOCUS15784</name>
</gene>
<keyword evidence="3" id="KW-1185">Reference proteome</keyword>
<evidence type="ECO:0000313" key="3">
    <source>
        <dbReference type="Proteomes" id="UP001295684"/>
    </source>
</evidence>
<feature type="region of interest" description="Disordered" evidence="1">
    <location>
        <begin position="58"/>
        <end position="77"/>
    </location>
</feature>
<comment type="caution">
    <text evidence="2">The sequence shown here is derived from an EMBL/GenBank/DDBJ whole genome shotgun (WGS) entry which is preliminary data.</text>
</comment>
<accession>A0AAD1XKG9</accession>
<feature type="compositionally biased region" description="Polar residues" evidence="1">
    <location>
        <begin position="65"/>
        <end position="77"/>
    </location>
</feature>
<name>A0AAD1XKG9_EUPCR</name>
<sequence>MLAGKNLEYGAIQKLNTEKENDDKLIKVGDECQDQEQPHKMSDCTKRAQDEVKYKRIRTEPDNRMISQNSASEGTNNVDEAIKNFKNRKKIPSSKGTHKSETSLSSRPAVKSDNYYGDQECGTIDLDQRTSLSINCEKDPKAESLLPQIRRNKNPCYYIFCCCLFQCCKGEKNIITNPPKLSQSTKSNFPFASPPLPHPYR</sequence>
<reference evidence="2" key="1">
    <citation type="submission" date="2023-07" db="EMBL/GenBank/DDBJ databases">
        <authorList>
            <consortium name="AG Swart"/>
            <person name="Singh M."/>
            <person name="Singh A."/>
            <person name="Seah K."/>
            <person name="Emmerich C."/>
        </authorList>
    </citation>
    <scope>NUCLEOTIDE SEQUENCE</scope>
    <source>
        <strain evidence="2">DP1</strain>
    </source>
</reference>
<dbReference type="AlphaFoldDB" id="A0AAD1XKG9"/>
<dbReference type="Proteomes" id="UP001295684">
    <property type="component" value="Unassembled WGS sequence"/>
</dbReference>
<organism evidence="2 3">
    <name type="scientific">Euplotes crassus</name>
    <dbReference type="NCBI Taxonomy" id="5936"/>
    <lineage>
        <taxon>Eukaryota</taxon>
        <taxon>Sar</taxon>
        <taxon>Alveolata</taxon>
        <taxon>Ciliophora</taxon>
        <taxon>Intramacronucleata</taxon>
        <taxon>Spirotrichea</taxon>
        <taxon>Hypotrichia</taxon>
        <taxon>Euplotida</taxon>
        <taxon>Euplotidae</taxon>
        <taxon>Moneuplotes</taxon>
    </lineage>
</organism>
<evidence type="ECO:0000256" key="1">
    <source>
        <dbReference type="SAM" id="MobiDB-lite"/>
    </source>
</evidence>